<feature type="binding site" evidence="10">
    <location>
        <position position="9"/>
    </location>
    <ligand>
        <name>ATP</name>
        <dbReference type="ChEBI" id="CHEBI:30616"/>
    </ligand>
</feature>
<dbReference type="CDD" id="cd22983">
    <property type="entry name" value="DD_CrRSP23-like"/>
    <property type="match status" value="1"/>
</dbReference>
<feature type="binding site" evidence="10">
    <location>
        <position position="113"/>
    </location>
    <ligand>
        <name>ATP</name>
        <dbReference type="ChEBI" id="CHEBI:30616"/>
    </ligand>
</feature>
<evidence type="ECO:0000256" key="10">
    <source>
        <dbReference type="PROSITE-ProRule" id="PRU00706"/>
    </source>
</evidence>
<proteinExistence type="inferred from homology"/>
<dbReference type="Proteomes" id="UP000193411">
    <property type="component" value="Unassembled WGS sequence"/>
</dbReference>
<dbReference type="Pfam" id="PF00334">
    <property type="entry name" value="NDK"/>
    <property type="match status" value="1"/>
</dbReference>
<dbReference type="GO" id="GO:0004550">
    <property type="term" value="F:nucleoside diphosphate kinase activity"/>
    <property type="evidence" value="ECO:0007669"/>
    <property type="project" value="InterPro"/>
</dbReference>
<keyword evidence="9" id="KW-0966">Cell projection</keyword>
<sequence length="196" mass="22137">MERTLAIIKPDAVQHVDDIVYAIEADGFTIIDKQHIHLTIDQARDFYAEHNGKPFFEPLTKFMSSGPIYVMILSRENAIARWRRLLGPTDSVQAREAAPHSIRARFGTDNQRNACHGSDSRTSADREIRFFFPNATVEPLPNSAQIATFLESAVYPVLTKGLVALCTEKPSNPTEWLGRWLLHNNPNKPRTVEPSQ</sequence>
<protein>
    <recommendedName>
        <fullName evidence="3">Nucleoside diphosphate kinase</fullName>
    </recommendedName>
</protein>
<dbReference type="OrthoDB" id="2162449at2759"/>
<dbReference type="FunFam" id="3.30.70.141:FF:000010">
    <property type="entry name" value="Nucleoside diphosphate kinase 7"/>
    <property type="match status" value="1"/>
</dbReference>
<keyword evidence="8" id="KW-0067">ATP-binding</keyword>
<dbReference type="PANTHER" id="PTHR46161:SF3">
    <property type="entry name" value="NUCLEOSIDE DIPHOSPHATE KINASE DDB_G0292928-RELATED"/>
    <property type="match status" value="1"/>
</dbReference>
<dbReference type="GO" id="GO:0016787">
    <property type="term" value="F:hydrolase activity"/>
    <property type="evidence" value="ECO:0007669"/>
    <property type="project" value="UniProtKB-KW"/>
</dbReference>
<keyword evidence="14" id="KW-1185">Reference proteome</keyword>
<feature type="domain" description="Nucleoside diphosphate kinase-like" evidence="12">
    <location>
        <begin position="1"/>
        <end position="139"/>
    </location>
</feature>
<dbReference type="GO" id="GO:0005929">
    <property type="term" value="C:cilium"/>
    <property type="evidence" value="ECO:0007669"/>
    <property type="project" value="UniProtKB-SubCell"/>
</dbReference>
<keyword evidence="6 13" id="KW-0418">Kinase</keyword>
<feature type="binding site" evidence="10">
    <location>
        <position position="89"/>
    </location>
    <ligand>
        <name>ATP</name>
        <dbReference type="ChEBI" id="CHEBI:30616"/>
    </ligand>
</feature>
<feature type="binding site" evidence="10">
    <location>
        <position position="103"/>
    </location>
    <ligand>
        <name>ATP</name>
        <dbReference type="ChEBI" id="CHEBI:30616"/>
    </ligand>
</feature>
<dbReference type="Gene3D" id="1.20.890.10">
    <property type="entry name" value="cAMP-dependent protein kinase regulatory subunit, dimerization-anchoring domain"/>
    <property type="match status" value="1"/>
</dbReference>
<dbReference type="EMBL" id="MCFL01000015">
    <property type="protein sequence ID" value="ORZ36894.1"/>
    <property type="molecule type" value="Genomic_DNA"/>
</dbReference>
<feature type="binding site" evidence="10">
    <location>
        <position position="55"/>
    </location>
    <ligand>
        <name>ATP</name>
        <dbReference type="ChEBI" id="CHEBI:30616"/>
    </ligand>
</feature>
<evidence type="ECO:0000256" key="6">
    <source>
        <dbReference type="ARBA" id="ARBA00022777"/>
    </source>
</evidence>
<evidence type="ECO:0000256" key="1">
    <source>
        <dbReference type="ARBA" id="ARBA00004138"/>
    </source>
</evidence>
<dbReference type="InterPro" id="IPR007858">
    <property type="entry name" value="Dpy-30_motif"/>
</dbReference>
<dbReference type="InterPro" id="IPR034907">
    <property type="entry name" value="NDK-like_dom"/>
</dbReference>
<dbReference type="Gene3D" id="3.30.70.141">
    <property type="entry name" value="Nucleoside diphosphate kinase-like domain"/>
    <property type="match status" value="1"/>
</dbReference>
<evidence type="ECO:0000313" key="14">
    <source>
        <dbReference type="Proteomes" id="UP000193411"/>
    </source>
</evidence>
<dbReference type="SUPFAM" id="SSF54919">
    <property type="entry name" value="Nucleoside diphosphate kinase, NDK"/>
    <property type="match status" value="1"/>
</dbReference>
<evidence type="ECO:0000313" key="13">
    <source>
        <dbReference type="EMBL" id="ORZ36894.1"/>
    </source>
</evidence>
<dbReference type="STRING" id="765915.A0A1Y2HSH9"/>
<comment type="caution">
    <text evidence="13">The sequence shown here is derived from an EMBL/GenBank/DDBJ whole genome shotgun (WGS) entry which is preliminary data.</text>
</comment>
<comment type="subcellular location">
    <subcellularLocation>
        <location evidence="1">Cell projection</location>
        <location evidence="1">Cilium</location>
    </subcellularLocation>
</comment>
<dbReference type="GO" id="GO:0006241">
    <property type="term" value="P:CTP biosynthetic process"/>
    <property type="evidence" value="ECO:0007669"/>
    <property type="project" value="InterPro"/>
</dbReference>
<accession>A0A1Y2HSH9</accession>
<name>A0A1Y2HSH9_9FUNG</name>
<organism evidence="13 14">
    <name type="scientific">Catenaria anguillulae PL171</name>
    <dbReference type="NCBI Taxonomy" id="765915"/>
    <lineage>
        <taxon>Eukaryota</taxon>
        <taxon>Fungi</taxon>
        <taxon>Fungi incertae sedis</taxon>
        <taxon>Blastocladiomycota</taxon>
        <taxon>Blastocladiomycetes</taxon>
        <taxon>Blastocladiales</taxon>
        <taxon>Catenariaceae</taxon>
        <taxon>Catenaria</taxon>
    </lineage>
</organism>
<evidence type="ECO:0000256" key="11">
    <source>
        <dbReference type="RuleBase" id="RU004011"/>
    </source>
</evidence>
<feature type="active site" description="Pros-phosphohistidine intermediate" evidence="10">
    <location>
        <position position="116"/>
    </location>
</feature>
<dbReference type="SMART" id="SM00562">
    <property type="entry name" value="NDK"/>
    <property type="match status" value="1"/>
</dbReference>
<dbReference type="GO" id="GO:0006183">
    <property type="term" value="P:GTP biosynthetic process"/>
    <property type="evidence" value="ECO:0007669"/>
    <property type="project" value="InterPro"/>
</dbReference>
<evidence type="ECO:0000256" key="8">
    <source>
        <dbReference type="ARBA" id="ARBA00022840"/>
    </source>
</evidence>
<evidence type="ECO:0000259" key="12">
    <source>
        <dbReference type="SMART" id="SM00562"/>
    </source>
</evidence>
<gene>
    <name evidence="13" type="ORF">BCR44DRAFT_1431936</name>
</gene>
<dbReference type="InterPro" id="IPR036850">
    <property type="entry name" value="NDK-like_dom_sf"/>
</dbReference>
<dbReference type="GO" id="GO:0006228">
    <property type="term" value="P:UTP biosynthetic process"/>
    <property type="evidence" value="ECO:0007669"/>
    <property type="project" value="InterPro"/>
</dbReference>
<dbReference type="Pfam" id="PF05186">
    <property type="entry name" value="Dpy-30"/>
    <property type="match status" value="1"/>
</dbReference>
<comment type="similarity">
    <text evidence="2 10 11">Belongs to the NDK family.</text>
</comment>
<feature type="binding site" evidence="10">
    <location>
        <position position="83"/>
    </location>
    <ligand>
        <name>ATP</name>
        <dbReference type="ChEBI" id="CHEBI:30616"/>
    </ligand>
</feature>
<keyword evidence="5" id="KW-0547">Nucleotide-binding</keyword>
<evidence type="ECO:0000256" key="4">
    <source>
        <dbReference type="ARBA" id="ARBA00022679"/>
    </source>
</evidence>
<evidence type="ECO:0000256" key="9">
    <source>
        <dbReference type="ARBA" id="ARBA00023273"/>
    </source>
</evidence>
<dbReference type="PRINTS" id="PR01243">
    <property type="entry name" value="NUCDPKINASE"/>
</dbReference>
<dbReference type="GO" id="GO:0005524">
    <property type="term" value="F:ATP binding"/>
    <property type="evidence" value="ECO:0007669"/>
    <property type="project" value="UniProtKB-KW"/>
</dbReference>
<keyword evidence="4" id="KW-0808">Transferase</keyword>
<evidence type="ECO:0000256" key="5">
    <source>
        <dbReference type="ARBA" id="ARBA00022741"/>
    </source>
</evidence>
<evidence type="ECO:0000256" key="2">
    <source>
        <dbReference type="ARBA" id="ARBA00008142"/>
    </source>
</evidence>
<dbReference type="InterPro" id="IPR001564">
    <property type="entry name" value="Nucleoside_diP_kinase"/>
</dbReference>
<evidence type="ECO:0000256" key="7">
    <source>
        <dbReference type="ARBA" id="ARBA00022801"/>
    </source>
</evidence>
<evidence type="ECO:0000256" key="3">
    <source>
        <dbReference type="ARBA" id="ARBA00017632"/>
    </source>
</evidence>
<keyword evidence="7" id="KW-0378">Hydrolase</keyword>
<reference evidence="13 14" key="1">
    <citation type="submission" date="2016-07" db="EMBL/GenBank/DDBJ databases">
        <title>Pervasive Adenine N6-methylation of Active Genes in Fungi.</title>
        <authorList>
            <consortium name="DOE Joint Genome Institute"/>
            <person name="Mondo S.J."/>
            <person name="Dannebaum R.O."/>
            <person name="Kuo R.C."/>
            <person name="Labutti K."/>
            <person name="Haridas S."/>
            <person name="Kuo A."/>
            <person name="Salamov A."/>
            <person name="Ahrendt S.R."/>
            <person name="Lipzen A."/>
            <person name="Sullivan W."/>
            <person name="Andreopoulos W.B."/>
            <person name="Clum A."/>
            <person name="Lindquist E."/>
            <person name="Daum C."/>
            <person name="Ramamoorthy G.K."/>
            <person name="Gryganskyi A."/>
            <person name="Culley D."/>
            <person name="Magnuson J.K."/>
            <person name="James T.Y."/>
            <person name="O'Malley M.A."/>
            <person name="Stajich J.E."/>
            <person name="Spatafora J.W."/>
            <person name="Visel A."/>
            <person name="Grigoriev I.V."/>
        </authorList>
    </citation>
    <scope>NUCLEOTIDE SEQUENCE [LARGE SCALE GENOMIC DNA]</scope>
    <source>
        <strain evidence="13 14">PL171</strain>
    </source>
</reference>
<dbReference type="AlphaFoldDB" id="A0A1Y2HSH9"/>
<dbReference type="PANTHER" id="PTHR46161">
    <property type="entry name" value="NUCLEOSIDE DIPHOSPHATE KINASE"/>
    <property type="match status" value="1"/>
</dbReference>
<dbReference type="PROSITE" id="PS51374">
    <property type="entry name" value="NDPK_LIKE"/>
    <property type="match status" value="1"/>
</dbReference>